<dbReference type="GO" id="GO:0008270">
    <property type="term" value="F:zinc ion binding"/>
    <property type="evidence" value="ECO:0007669"/>
    <property type="project" value="UniProtKB-KW"/>
</dbReference>
<dbReference type="InterPro" id="IPR018957">
    <property type="entry name" value="Znf_C3HC4_RING-type"/>
</dbReference>
<dbReference type="SUPFAM" id="SSF57850">
    <property type="entry name" value="RING/U-box"/>
    <property type="match status" value="1"/>
</dbReference>
<evidence type="ECO:0000313" key="7">
    <source>
        <dbReference type="EMBL" id="OXA46437.1"/>
    </source>
</evidence>
<keyword evidence="5" id="KW-0812">Transmembrane</keyword>
<dbReference type="PANTHER" id="PTHR23327">
    <property type="entry name" value="RING FINGER PROTEIN 127"/>
    <property type="match status" value="1"/>
</dbReference>
<dbReference type="Pfam" id="PF00097">
    <property type="entry name" value="zf-C3HC4"/>
    <property type="match status" value="1"/>
</dbReference>
<dbReference type="OMA" id="TIPSHWI"/>
<dbReference type="InterPro" id="IPR017907">
    <property type="entry name" value="Znf_RING_CS"/>
</dbReference>
<feature type="domain" description="RING-type" evidence="6">
    <location>
        <begin position="121"/>
        <end position="159"/>
    </location>
</feature>
<comment type="caution">
    <text evidence="7">The sequence shown here is derived from an EMBL/GenBank/DDBJ whole genome shotgun (WGS) entry which is preliminary data.</text>
</comment>
<proteinExistence type="predicted"/>
<keyword evidence="8" id="KW-1185">Reference proteome</keyword>
<dbReference type="PROSITE" id="PS00518">
    <property type="entry name" value="ZF_RING_1"/>
    <property type="match status" value="1"/>
</dbReference>
<evidence type="ECO:0000256" key="5">
    <source>
        <dbReference type="SAM" id="Phobius"/>
    </source>
</evidence>
<dbReference type="InterPro" id="IPR013083">
    <property type="entry name" value="Znf_RING/FYVE/PHD"/>
</dbReference>
<dbReference type="SMART" id="SM00184">
    <property type="entry name" value="RING"/>
    <property type="match status" value="1"/>
</dbReference>
<organism evidence="7 8">
    <name type="scientific">Folsomia candida</name>
    <name type="common">Springtail</name>
    <dbReference type="NCBI Taxonomy" id="158441"/>
    <lineage>
        <taxon>Eukaryota</taxon>
        <taxon>Metazoa</taxon>
        <taxon>Ecdysozoa</taxon>
        <taxon>Arthropoda</taxon>
        <taxon>Hexapoda</taxon>
        <taxon>Collembola</taxon>
        <taxon>Entomobryomorpha</taxon>
        <taxon>Isotomoidea</taxon>
        <taxon>Isotomidae</taxon>
        <taxon>Proisotominae</taxon>
        <taxon>Folsomia</taxon>
    </lineage>
</organism>
<evidence type="ECO:0000256" key="4">
    <source>
        <dbReference type="PROSITE-ProRule" id="PRU00175"/>
    </source>
</evidence>
<dbReference type="OrthoDB" id="2270193at2759"/>
<sequence length="354" mass="39955">MTADDFIDMNGAFLTPKDSECIGSGDVENNNVTPAAGEDHHQQLRSVFTIRDNRRSNKPRIKTFPNGVRVPAFEASDSEDCVSCVDLTSPGGGQTGTQLWNGKFPDLNSAEVTELMEMFRCPICQDYLIEATATSCGHTFCATCLESWKKVKPICPLCSKQVKCHIRLFNDDLLIEKMINKCDDFPQDIARGLYQASKSRMDRQLAARHETFARLRDRLDETVVTLRCKGVWATVMSSGLCQMVKKYWTAKKRQQPQKPKTDSFVPQQQVTPNPHARLYIFLIFCVGMSVGAVGSSLIASKSTSNFLYYMYLCLSRYDGSIPEFLKQYNSAGTVPLVGTKEGGWWWWWNDLKML</sequence>
<evidence type="ECO:0000256" key="3">
    <source>
        <dbReference type="ARBA" id="ARBA00022833"/>
    </source>
</evidence>
<dbReference type="STRING" id="158441.A0A226DP55"/>
<protein>
    <submittedName>
        <fullName evidence="7">E3 ubiquitin-protein ligase RNF8-A</fullName>
    </submittedName>
</protein>
<evidence type="ECO:0000256" key="2">
    <source>
        <dbReference type="ARBA" id="ARBA00022771"/>
    </source>
</evidence>
<dbReference type="Proteomes" id="UP000198287">
    <property type="component" value="Unassembled WGS sequence"/>
</dbReference>
<dbReference type="InterPro" id="IPR001841">
    <property type="entry name" value="Znf_RING"/>
</dbReference>
<name>A0A226DP55_FOLCA</name>
<reference evidence="7 8" key="1">
    <citation type="submission" date="2015-12" db="EMBL/GenBank/DDBJ databases">
        <title>The genome of Folsomia candida.</title>
        <authorList>
            <person name="Faddeeva A."/>
            <person name="Derks M.F."/>
            <person name="Anvar Y."/>
            <person name="Smit S."/>
            <person name="Van Straalen N."/>
            <person name="Roelofs D."/>
        </authorList>
    </citation>
    <scope>NUCLEOTIDE SEQUENCE [LARGE SCALE GENOMIC DNA]</scope>
    <source>
        <strain evidence="7 8">VU population</strain>
        <tissue evidence="7">Whole body</tissue>
    </source>
</reference>
<evidence type="ECO:0000259" key="6">
    <source>
        <dbReference type="PROSITE" id="PS50089"/>
    </source>
</evidence>
<dbReference type="Gene3D" id="3.30.40.10">
    <property type="entry name" value="Zinc/RING finger domain, C3HC4 (zinc finger)"/>
    <property type="match status" value="1"/>
</dbReference>
<keyword evidence="5" id="KW-0472">Membrane</keyword>
<keyword evidence="1" id="KW-0479">Metal-binding</keyword>
<evidence type="ECO:0000313" key="8">
    <source>
        <dbReference type="Proteomes" id="UP000198287"/>
    </source>
</evidence>
<keyword evidence="5" id="KW-1133">Transmembrane helix</keyword>
<feature type="transmembrane region" description="Helical" evidence="5">
    <location>
        <begin position="278"/>
        <end position="300"/>
    </location>
</feature>
<evidence type="ECO:0000256" key="1">
    <source>
        <dbReference type="ARBA" id="ARBA00022723"/>
    </source>
</evidence>
<dbReference type="PANTHER" id="PTHR23327:SF51">
    <property type="entry name" value="TRANSCRIPTIONAL REGULATOR OF YEAST FORM ADHERENCE 3"/>
    <property type="match status" value="1"/>
</dbReference>
<dbReference type="EMBL" id="LNIX01000015">
    <property type="protein sequence ID" value="OXA46437.1"/>
    <property type="molecule type" value="Genomic_DNA"/>
</dbReference>
<accession>A0A226DP55</accession>
<dbReference type="PROSITE" id="PS50089">
    <property type="entry name" value="ZF_RING_2"/>
    <property type="match status" value="1"/>
</dbReference>
<keyword evidence="2 4" id="KW-0863">Zinc-finger</keyword>
<keyword evidence="3" id="KW-0862">Zinc</keyword>
<gene>
    <name evidence="7" type="ORF">Fcan01_18652</name>
</gene>
<dbReference type="AlphaFoldDB" id="A0A226DP55"/>